<evidence type="ECO:0000256" key="3">
    <source>
        <dbReference type="ARBA" id="ARBA00022989"/>
    </source>
</evidence>
<dbReference type="Pfam" id="PF05653">
    <property type="entry name" value="Mg_trans_NIPA"/>
    <property type="match status" value="1"/>
</dbReference>
<comment type="subcellular location">
    <subcellularLocation>
        <location evidence="1">Membrane</location>
        <topology evidence="1">Multi-pass membrane protein</topology>
    </subcellularLocation>
</comment>
<comment type="caution">
    <text evidence="7">The sequence shown here is derived from an EMBL/GenBank/DDBJ whole genome shotgun (WGS) entry which is preliminary data.</text>
</comment>
<evidence type="ECO:0000256" key="6">
    <source>
        <dbReference type="SAM" id="Phobius"/>
    </source>
</evidence>
<feature type="transmembrane region" description="Helical" evidence="6">
    <location>
        <begin position="76"/>
        <end position="95"/>
    </location>
</feature>
<dbReference type="InterPro" id="IPR037185">
    <property type="entry name" value="EmrE-like"/>
</dbReference>
<feature type="transmembrane region" description="Helical" evidence="6">
    <location>
        <begin position="49"/>
        <end position="70"/>
    </location>
</feature>
<feature type="transmembrane region" description="Helical" evidence="6">
    <location>
        <begin position="180"/>
        <end position="198"/>
    </location>
</feature>
<feature type="transmembrane region" description="Helical" evidence="6">
    <location>
        <begin position="281"/>
        <end position="299"/>
    </location>
</feature>
<feature type="transmembrane region" description="Helical" evidence="6">
    <location>
        <begin position="102"/>
        <end position="121"/>
    </location>
</feature>
<dbReference type="InterPro" id="IPR008521">
    <property type="entry name" value="Mg_trans_NIPA"/>
</dbReference>
<evidence type="ECO:0000256" key="1">
    <source>
        <dbReference type="ARBA" id="ARBA00004141"/>
    </source>
</evidence>
<proteinExistence type="predicted"/>
<dbReference type="PANTHER" id="PTHR12570:SF9">
    <property type="entry name" value="MAGNESIUM TRANSPORTER NIPA8-RELATED"/>
    <property type="match status" value="1"/>
</dbReference>
<dbReference type="SUPFAM" id="SSF103481">
    <property type="entry name" value="Multidrug resistance efflux transporter EmrE"/>
    <property type="match status" value="1"/>
</dbReference>
<sequence>MGWVVGVVLNLCGSVCINGGTNLMKLGHTHALEAQSASSLNTPPKKVPIWYLGTFVFVAGSLLNFVSFGFAAQSLLAALGSAQFISNVFFGKVVLGEEVTRSTLLATFIIILGNAIVVNFSSHTSVVYTADDLISFYDGDFNGYAGCMIVLAIASRFIYKRIDDRVKVGELVAHSNLYLPLLYATFSAIIGTQSVVQAKCLSILLRASLEGDTQLTNWFTYFVLIMWLASTSFWLTRMNTALSMFDGLFIIPVLQVFWTFFSILSGGIYFEEFNSFTPGQMLGFTLGVVVVFVGVYMLAPSPKERDIESASKEMDERETVKLHSPSSATPPPLSSNRARGFSWEDDGVKTKTRMVSVWGTTTDPVLLGIMEKDPIRKFEGTIDEQGKRLTTAFRERGRSKSNTEEIMAGNRL</sequence>
<feature type="region of interest" description="Disordered" evidence="5">
    <location>
        <begin position="307"/>
        <end position="341"/>
    </location>
</feature>
<dbReference type="EMBL" id="BRYA01000499">
    <property type="protein sequence ID" value="GMI19717.1"/>
    <property type="molecule type" value="Genomic_DNA"/>
</dbReference>
<dbReference type="Proteomes" id="UP001165065">
    <property type="component" value="Unassembled WGS sequence"/>
</dbReference>
<accession>A0A9W7L0P5</accession>
<dbReference type="GO" id="GO:0016020">
    <property type="term" value="C:membrane"/>
    <property type="evidence" value="ECO:0007669"/>
    <property type="project" value="UniProtKB-SubCell"/>
</dbReference>
<keyword evidence="4 6" id="KW-0472">Membrane</keyword>
<evidence type="ECO:0008006" key="9">
    <source>
        <dbReference type="Google" id="ProtNLM"/>
    </source>
</evidence>
<feature type="transmembrane region" description="Helical" evidence="6">
    <location>
        <begin position="218"/>
        <end position="236"/>
    </location>
</feature>
<keyword evidence="2 6" id="KW-0812">Transmembrane</keyword>
<dbReference type="AlphaFoldDB" id="A0A9W7L0P5"/>
<gene>
    <name evidence="7" type="ORF">TrCOL_g11964</name>
</gene>
<name>A0A9W7L0P5_9STRA</name>
<evidence type="ECO:0000256" key="2">
    <source>
        <dbReference type="ARBA" id="ARBA00022692"/>
    </source>
</evidence>
<evidence type="ECO:0000256" key="4">
    <source>
        <dbReference type="ARBA" id="ARBA00023136"/>
    </source>
</evidence>
<feature type="transmembrane region" description="Helical" evidence="6">
    <location>
        <begin position="141"/>
        <end position="159"/>
    </location>
</feature>
<feature type="compositionally biased region" description="Basic and acidic residues" evidence="5">
    <location>
        <begin position="307"/>
        <end position="321"/>
    </location>
</feature>
<protein>
    <recommendedName>
        <fullName evidence="9">Magnesium transporter</fullName>
    </recommendedName>
</protein>
<feature type="transmembrane region" description="Helical" evidence="6">
    <location>
        <begin position="248"/>
        <end position="269"/>
    </location>
</feature>
<organism evidence="7 8">
    <name type="scientific">Triparma columacea</name>
    <dbReference type="NCBI Taxonomy" id="722753"/>
    <lineage>
        <taxon>Eukaryota</taxon>
        <taxon>Sar</taxon>
        <taxon>Stramenopiles</taxon>
        <taxon>Ochrophyta</taxon>
        <taxon>Bolidophyceae</taxon>
        <taxon>Parmales</taxon>
        <taxon>Triparmaceae</taxon>
        <taxon>Triparma</taxon>
    </lineage>
</organism>
<evidence type="ECO:0000313" key="7">
    <source>
        <dbReference type="EMBL" id="GMI19717.1"/>
    </source>
</evidence>
<evidence type="ECO:0000313" key="8">
    <source>
        <dbReference type="Proteomes" id="UP001165065"/>
    </source>
</evidence>
<keyword evidence="3 6" id="KW-1133">Transmembrane helix</keyword>
<evidence type="ECO:0000256" key="5">
    <source>
        <dbReference type="SAM" id="MobiDB-lite"/>
    </source>
</evidence>
<dbReference type="PANTHER" id="PTHR12570">
    <property type="match status" value="1"/>
</dbReference>
<reference evidence="8" key="1">
    <citation type="journal article" date="2023" name="Commun. Biol.">
        <title>Genome analysis of Parmales, the sister group of diatoms, reveals the evolutionary specialization of diatoms from phago-mixotrophs to photoautotrophs.</title>
        <authorList>
            <person name="Ban H."/>
            <person name="Sato S."/>
            <person name="Yoshikawa S."/>
            <person name="Yamada K."/>
            <person name="Nakamura Y."/>
            <person name="Ichinomiya M."/>
            <person name="Sato N."/>
            <person name="Blanc-Mathieu R."/>
            <person name="Endo H."/>
            <person name="Kuwata A."/>
            <person name="Ogata H."/>
        </authorList>
    </citation>
    <scope>NUCLEOTIDE SEQUENCE [LARGE SCALE GENOMIC DNA]</scope>
</reference>
<dbReference type="OrthoDB" id="195444at2759"/>
<dbReference type="GO" id="GO:0015095">
    <property type="term" value="F:magnesium ion transmembrane transporter activity"/>
    <property type="evidence" value="ECO:0007669"/>
    <property type="project" value="InterPro"/>
</dbReference>
<keyword evidence="8" id="KW-1185">Reference proteome</keyword>